<dbReference type="Proteomes" id="UP000579605">
    <property type="component" value="Unassembled WGS sequence"/>
</dbReference>
<accession>A0A852ZLW1</accession>
<evidence type="ECO:0000313" key="1">
    <source>
        <dbReference type="EMBL" id="NYH92858.1"/>
    </source>
</evidence>
<proteinExistence type="predicted"/>
<dbReference type="RefSeq" id="WP_179790262.1">
    <property type="nucleotide sequence ID" value="NZ_BAAARR010000041.1"/>
</dbReference>
<gene>
    <name evidence="1" type="ORF">F4554_005496</name>
</gene>
<organism evidence="1 2">
    <name type="scientific">Actinopolymorpha rutila</name>
    <dbReference type="NCBI Taxonomy" id="446787"/>
    <lineage>
        <taxon>Bacteria</taxon>
        <taxon>Bacillati</taxon>
        <taxon>Actinomycetota</taxon>
        <taxon>Actinomycetes</taxon>
        <taxon>Propionibacteriales</taxon>
        <taxon>Actinopolymorphaceae</taxon>
        <taxon>Actinopolymorpha</taxon>
    </lineage>
</organism>
<dbReference type="EMBL" id="JACBZH010000001">
    <property type="protein sequence ID" value="NYH92858.1"/>
    <property type="molecule type" value="Genomic_DNA"/>
</dbReference>
<protein>
    <submittedName>
        <fullName evidence="1">Uncharacterized protein</fullName>
    </submittedName>
</protein>
<comment type="caution">
    <text evidence="1">The sequence shown here is derived from an EMBL/GenBank/DDBJ whole genome shotgun (WGS) entry which is preliminary data.</text>
</comment>
<sequence length="76" mass="8397">MTEFLEPVRQFAVPAGNISDPHRSGKRHTNEARKLECPAPVSHAGLRMQRTRPKAAALRLGQRVTGRQVIPLVSSD</sequence>
<reference evidence="1 2" key="1">
    <citation type="submission" date="2020-07" db="EMBL/GenBank/DDBJ databases">
        <title>Sequencing the genomes of 1000 actinobacteria strains.</title>
        <authorList>
            <person name="Klenk H.-P."/>
        </authorList>
    </citation>
    <scope>NUCLEOTIDE SEQUENCE [LARGE SCALE GENOMIC DNA]</scope>
    <source>
        <strain evidence="1 2">DSM 18448</strain>
    </source>
</reference>
<name>A0A852ZLW1_9ACTN</name>
<dbReference type="AlphaFoldDB" id="A0A852ZLW1"/>
<keyword evidence="2" id="KW-1185">Reference proteome</keyword>
<evidence type="ECO:0000313" key="2">
    <source>
        <dbReference type="Proteomes" id="UP000579605"/>
    </source>
</evidence>